<sequence length="172" mass="20318">MKQQLRNKIRQFNKLSQAIKEIPQVADKVVSDNADILKSLNRDQMLLGRNTDGELFSPTYQQDPYFKTKDQADWYAGMKYRLEGEHRSFIWNPVYLYPEKPKNVPNLIVTGSFHDHMFITTGNGQYTIESTYVESKDIEKKYNNKVFGLAPKSKEYFWQEYLRKELLKHLGL</sequence>
<protein>
    <submittedName>
        <fullName evidence="1">Uncharacterized protein</fullName>
    </submittedName>
</protein>
<name>A0A840CQZ5_9BACT</name>
<dbReference type="Proteomes" id="UP000555103">
    <property type="component" value="Unassembled WGS sequence"/>
</dbReference>
<accession>A0A840CQZ5</accession>
<dbReference type="RefSeq" id="WP_183307459.1">
    <property type="nucleotide sequence ID" value="NZ_JACIEP010000008.1"/>
</dbReference>
<dbReference type="AlphaFoldDB" id="A0A840CQZ5"/>
<evidence type="ECO:0000313" key="1">
    <source>
        <dbReference type="EMBL" id="MBB4036558.1"/>
    </source>
</evidence>
<gene>
    <name evidence="1" type="ORF">GGR21_002464</name>
</gene>
<organism evidence="1 2">
    <name type="scientific">Dysgonomonas hofstadii</name>
    <dbReference type="NCBI Taxonomy" id="637886"/>
    <lineage>
        <taxon>Bacteria</taxon>
        <taxon>Pseudomonadati</taxon>
        <taxon>Bacteroidota</taxon>
        <taxon>Bacteroidia</taxon>
        <taxon>Bacteroidales</taxon>
        <taxon>Dysgonomonadaceae</taxon>
        <taxon>Dysgonomonas</taxon>
    </lineage>
</organism>
<comment type="caution">
    <text evidence="1">The sequence shown here is derived from an EMBL/GenBank/DDBJ whole genome shotgun (WGS) entry which is preliminary data.</text>
</comment>
<evidence type="ECO:0000313" key="2">
    <source>
        <dbReference type="Proteomes" id="UP000555103"/>
    </source>
</evidence>
<dbReference type="EMBL" id="JACIEP010000008">
    <property type="protein sequence ID" value="MBB4036558.1"/>
    <property type="molecule type" value="Genomic_DNA"/>
</dbReference>
<proteinExistence type="predicted"/>
<keyword evidence="2" id="KW-1185">Reference proteome</keyword>
<reference evidence="1 2" key="1">
    <citation type="submission" date="2020-08" db="EMBL/GenBank/DDBJ databases">
        <title>Genomic Encyclopedia of Type Strains, Phase IV (KMG-IV): sequencing the most valuable type-strain genomes for metagenomic binning, comparative biology and taxonomic classification.</title>
        <authorList>
            <person name="Goeker M."/>
        </authorList>
    </citation>
    <scope>NUCLEOTIDE SEQUENCE [LARGE SCALE GENOMIC DNA]</scope>
    <source>
        <strain evidence="1 2">DSM 104969</strain>
    </source>
</reference>